<dbReference type="PANTHER" id="PTHR36925">
    <property type="entry name" value="COBALT-PRECORRIN-6A REDUCTASE"/>
    <property type="match status" value="1"/>
</dbReference>
<evidence type="ECO:0000313" key="4">
    <source>
        <dbReference type="EMBL" id="MBE5037514.1"/>
    </source>
</evidence>
<dbReference type="InterPro" id="IPR003723">
    <property type="entry name" value="Precorrin-6x_reduct"/>
</dbReference>
<reference evidence="4 5" key="1">
    <citation type="submission" date="2020-10" db="EMBL/GenBank/DDBJ databases">
        <title>ChiBAC.</title>
        <authorList>
            <person name="Zenner C."/>
            <person name="Hitch T.C.A."/>
            <person name="Clavel T."/>
        </authorList>
    </citation>
    <scope>NUCLEOTIDE SEQUENCE [LARGE SCALE GENOMIC DNA]</scope>
    <source>
        <strain evidence="4 5">DSM 109015</strain>
    </source>
</reference>
<evidence type="ECO:0000256" key="2">
    <source>
        <dbReference type="ARBA" id="ARBA00022573"/>
    </source>
</evidence>
<protein>
    <submittedName>
        <fullName evidence="4">Precorrin-6A reductase</fullName>
        <ecNumber evidence="4">1.3.1.54</ecNumber>
    </submittedName>
</protein>
<dbReference type="InterPro" id="IPR036291">
    <property type="entry name" value="NAD(P)-bd_dom_sf"/>
</dbReference>
<keyword evidence="5" id="KW-1185">Reference proteome</keyword>
<dbReference type="EC" id="1.3.1.54" evidence="4"/>
<gene>
    <name evidence="4" type="primary">cobK</name>
    <name evidence="4" type="ORF">INF35_06935</name>
</gene>
<keyword evidence="2" id="KW-0169">Cobalamin biosynthesis</keyword>
<organism evidence="4 5">
    <name type="scientific">Gemmiger gallinarum</name>
    <dbReference type="NCBI Taxonomy" id="2779354"/>
    <lineage>
        <taxon>Bacteria</taxon>
        <taxon>Bacillati</taxon>
        <taxon>Bacillota</taxon>
        <taxon>Clostridia</taxon>
        <taxon>Eubacteriales</taxon>
        <taxon>Gemmiger</taxon>
    </lineage>
</organism>
<dbReference type="RefSeq" id="WP_193500914.1">
    <property type="nucleotide sequence ID" value="NZ_JADCKC010000002.1"/>
</dbReference>
<dbReference type="GO" id="GO:0016994">
    <property type="term" value="F:precorrin-6A reductase activity"/>
    <property type="evidence" value="ECO:0007669"/>
    <property type="project" value="UniProtKB-EC"/>
</dbReference>
<comment type="caution">
    <text evidence="4">The sequence shown here is derived from an EMBL/GenBank/DDBJ whole genome shotgun (WGS) entry which is preliminary data.</text>
</comment>
<dbReference type="NCBIfam" id="TIGR00715">
    <property type="entry name" value="precor6x_red"/>
    <property type="match status" value="1"/>
</dbReference>
<name>A0ABR9R2Z1_9FIRM</name>
<dbReference type="Gene3D" id="3.40.50.720">
    <property type="entry name" value="NAD(P)-binding Rossmann-like Domain"/>
    <property type="match status" value="1"/>
</dbReference>
<dbReference type="Pfam" id="PF02571">
    <property type="entry name" value="CbiJ"/>
    <property type="match status" value="1"/>
</dbReference>
<dbReference type="Proteomes" id="UP000768567">
    <property type="component" value="Unassembled WGS sequence"/>
</dbReference>
<evidence type="ECO:0000313" key="5">
    <source>
        <dbReference type="Proteomes" id="UP000768567"/>
    </source>
</evidence>
<comment type="pathway">
    <text evidence="1">Cofactor biosynthesis; adenosylcobalamin biosynthesis.</text>
</comment>
<dbReference type="PROSITE" id="PS51014">
    <property type="entry name" value="COBK_CBIJ"/>
    <property type="match status" value="1"/>
</dbReference>
<evidence type="ECO:0000256" key="1">
    <source>
        <dbReference type="ARBA" id="ARBA00004953"/>
    </source>
</evidence>
<dbReference type="SUPFAM" id="SSF51735">
    <property type="entry name" value="NAD(P)-binding Rossmann-fold domains"/>
    <property type="match status" value="1"/>
</dbReference>
<dbReference type="EMBL" id="JADCKC010000002">
    <property type="protein sequence ID" value="MBE5037514.1"/>
    <property type="molecule type" value="Genomic_DNA"/>
</dbReference>
<accession>A0ABR9R2Z1</accession>
<dbReference type="PANTHER" id="PTHR36925:SF1">
    <property type="entry name" value="COBALT-PRECORRIN-6A REDUCTASE"/>
    <property type="match status" value="1"/>
</dbReference>
<sequence>MKLLIFGGTTEGRVLARRLAEAGAQVTVSVATPMGAEELAGIPNLTVLTGRRDAAAMQALLQEFDLCIDATHPYAAEASANIRTACTAAGVSLRRAARPASAVTEAAFTADTTAEAAAFLARTEGNILLTTGAKELPAFAALDKNRLFARVLPTHEGISACEALGIPHRNIIAMQGPFGTALNCALMEQYQIAWLVTKDGGRAGGFAEKLEAARRTGAKVVLIRRPADAGEAPEQLLQQLLADLADQNPERRTSQ</sequence>
<proteinExistence type="predicted"/>
<evidence type="ECO:0000256" key="3">
    <source>
        <dbReference type="ARBA" id="ARBA00023002"/>
    </source>
</evidence>
<keyword evidence="3 4" id="KW-0560">Oxidoreductase</keyword>